<proteinExistence type="predicted"/>
<dbReference type="Proteomes" id="UP001156645">
    <property type="component" value="Unassembled WGS sequence"/>
</dbReference>
<accession>A0A1G6U7C2</accession>
<dbReference type="Proteomes" id="UP000198501">
    <property type="component" value="Unassembled WGS sequence"/>
</dbReference>
<feature type="signal peptide" evidence="1">
    <location>
        <begin position="1"/>
        <end position="36"/>
    </location>
</feature>
<reference evidence="3 4" key="2">
    <citation type="submission" date="2016-10" db="EMBL/GenBank/DDBJ databases">
        <authorList>
            <person name="de Groot N.N."/>
        </authorList>
    </citation>
    <scope>NUCLEOTIDE SEQUENCE [LARGE SCALE GENOMIC DNA]</scope>
    <source>
        <strain evidence="3 4">DSM 23406</strain>
    </source>
</reference>
<dbReference type="EMBL" id="BSOK01000061">
    <property type="protein sequence ID" value="GLR30335.1"/>
    <property type="molecule type" value="Genomic_DNA"/>
</dbReference>
<evidence type="ECO:0000313" key="3">
    <source>
        <dbReference type="EMBL" id="SDD37183.1"/>
    </source>
</evidence>
<evidence type="ECO:0000313" key="2">
    <source>
        <dbReference type="EMBL" id="GLR30335.1"/>
    </source>
</evidence>
<organism evidence="3 4">
    <name type="scientific">Psychrobacter pacificensis</name>
    <dbReference type="NCBI Taxonomy" id="112002"/>
    <lineage>
        <taxon>Bacteria</taxon>
        <taxon>Pseudomonadati</taxon>
        <taxon>Pseudomonadota</taxon>
        <taxon>Gammaproteobacteria</taxon>
        <taxon>Moraxellales</taxon>
        <taxon>Moraxellaceae</taxon>
        <taxon>Psychrobacter</taxon>
    </lineage>
</organism>
<name>A0A1G6U7C2_9GAMM</name>
<reference evidence="5" key="3">
    <citation type="journal article" date="2019" name="Int. J. Syst. Evol. Microbiol.">
        <title>The Global Catalogue of Microorganisms (GCM) 10K type strain sequencing project: providing services to taxonomists for standard genome sequencing and annotation.</title>
        <authorList>
            <consortium name="The Broad Institute Genomics Platform"/>
            <consortium name="The Broad Institute Genome Sequencing Center for Infectious Disease"/>
            <person name="Wu L."/>
            <person name="Ma J."/>
        </authorList>
    </citation>
    <scope>NUCLEOTIDE SEQUENCE [LARGE SCALE GENOMIC DNA]</scope>
    <source>
        <strain evidence="5">NBRC 103191</strain>
    </source>
</reference>
<gene>
    <name evidence="2" type="primary">comC</name>
    <name evidence="2" type="ORF">GCM10007915_25740</name>
    <name evidence="3" type="ORF">SAMN05660405_00114</name>
</gene>
<protein>
    <submittedName>
        <fullName evidence="2 3">Pilus assembly protein PilY</fullName>
    </submittedName>
</protein>
<reference evidence="2" key="4">
    <citation type="submission" date="2023-01" db="EMBL/GenBank/DDBJ databases">
        <title>Draft genome sequence of Psychrobacter pacificensis strain NBRC 103191.</title>
        <authorList>
            <person name="Sun Q."/>
            <person name="Mori K."/>
        </authorList>
    </citation>
    <scope>NUCLEOTIDE SEQUENCE</scope>
    <source>
        <strain evidence="2">NBRC 103191</strain>
    </source>
</reference>
<dbReference type="InterPro" id="IPR011047">
    <property type="entry name" value="Quinoprotein_ADH-like_sf"/>
</dbReference>
<evidence type="ECO:0000313" key="5">
    <source>
        <dbReference type="Proteomes" id="UP001156645"/>
    </source>
</evidence>
<evidence type="ECO:0000313" key="4">
    <source>
        <dbReference type="Proteomes" id="UP000198501"/>
    </source>
</evidence>
<reference evidence="2" key="1">
    <citation type="journal article" date="2014" name="Int. J. Syst. Evol. Microbiol.">
        <title>Complete genome of a new Firmicutes species belonging to the dominant human colonic microbiota ('Ruminococcus bicirculans') reveals two chromosomes and a selective capacity to utilize plant glucans.</title>
        <authorList>
            <consortium name="NISC Comparative Sequencing Program"/>
            <person name="Wegmann U."/>
            <person name="Louis P."/>
            <person name="Goesmann A."/>
            <person name="Henrissat B."/>
            <person name="Duncan S.H."/>
            <person name="Flint H.J."/>
        </authorList>
    </citation>
    <scope>NUCLEOTIDE SEQUENCE</scope>
    <source>
        <strain evidence="2">NBRC 103191</strain>
    </source>
</reference>
<evidence type="ECO:0000256" key="1">
    <source>
        <dbReference type="SAM" id="SignalP"/>
    </source>
</evidence>
<keyword evidence="5" id="KW-1185">Reference proteome</keyword>
<sequence length="1381" mass="147929">MKRLNTVSPMSGKVALPLKYLVVAMAAMVALPVAQADVAGKKIGDLEIYKAAEGGKTTITMMLDTSGSMTLNQVNSAVTCDIPVGTNYTKGFENSNTVPIYRKDYCETTKFYYRKRGNTWYSCGASDGSGSFTYGVAECDTEIVNPTTNGFISGTANGNTYYYKNNVRIYDRLTRLKDAIFTLMDNTQLDPNKVAIGIGQFSSQSNSDNVVEFNTNGTAKNADGSSGKILVPAELLNDVQRLKIKVAVAAAGGGNGTPTANAYAEAGAYMLGKNTSASYSSAREEYIRIDNNNRYYECSRWGSSGLDCTQYFTNSFITSTAGFTTAQCQNASSLTCLLKTTVKTAAELGYSGFAKSVTASKSGSNYISPLSSPSSCDGRGIYFLTDGEPNSSPNPLPLMRSALGSSSFNLSSVTLPNGSQNGNGMAEVGAFAKALRDPTINPLGTDREIFTAVVGFGSVFDVDREADKKKDPEDRIIRKLPYTNPKTGKTGSRDFYNCEKIANTDAKNACNWGEKSTAALPGVGGFGEGGFYSAQSTEDIVNSIITFVSDLNQTLPSTPSGTIIIPDDPYRADSQLAVAYYPTIQPKVAENSVIWEGNLKKYSLNEGTLYGKSNTKLFKNIAGELNPAAQDLWSDQNYAGANDKVESGGFYSQLSTPATGIASVRTLYVEDWENNSSKKPVLKKVSVNAAGKVLVNNAALTNTSFVDTATYNEATLRKLLNFLGFANLPATTVNVKDMTLTSANATQPIKVLGATIHSTPASVSYSANLDEDGRVNTTRDDYVLFGSSEGGLHLVNADNASTSGNGGKEKFVIIPREMLIDPEKSAALVKDATKTSTGSPNFGIDAPWLVSADYKYDFEARRVNIDTTDNKGIYAYGGLRMGGEALYGLNLINNESPSMMFAITPATSGFSRMGQIWEKPTKAKIKMSTAASDKGTDVLVFGGGYDMCYEYEGFQLGVTNSELKECSGKTSVKGNAVYIINAKTGALIWSASSDSGATTSVPTMKNSIVAGVTTLDRDNDGFMDHIYFADLGGQVFRADFTNAGFVKPSTTATASSPETSFTNTRVTRVLQSAYTGSDTKYNHRFYERPVVSFYRNPVSSSLFALVNVISGDRSSPLSKIRDLSKSDRLYGIMDTDVTKADNIFYASNFTTASNANGQKIADLTANNSASSNLVELPSAIGTLSATGYTVAQKNTAISVLQGTTKNGWYIPLTNFDGYGNVRYTKGVGKSEVIDSFLYTTAYNPDMNYGTVDSCSAKITGGSERQLYCLPYGICTDDASKNGLGGFVRAGKGIQELTLGPRSSTLSNQRLLIGTRTLAERANDRVNFGSDTGKGIFDVISKPYGLNQNLSATDLVAGSGTAPDLIFNDRFTLQPKTWYEVD</sequence>
<dbReference type="SUPFAM" id="SSF50998">
    <property type="entry name" value="Quinoprotein alcohol dehydrogenase-like"/>
    <property type="match status" value="1"/>
</dbReference>
<dbReference type="RefSeq" id="WP_227674179.1">
    <property type="nucleotide sequence ID" value="NZ_BSOK01000061.1"/>
</dbReference>
<feature type="chain" id="PRO_5011500525" evidence="1">
    <location>
        <begin position="37"/>
        <end position="1381"/>
    </location>
</feature>
<dbReference type="EMBL" id="FNAL01000001">
    <property type="protein sequence ID" value="SDD37183.1"/>
    <property type="molecule type" value="Genomic_DNA"/>
</dbReference>
<keyword evidence="1" id="KW-0732">Signal</keyword>